<evidence type="ECO:0000259" key="1">
    <source>
        <dbReference type="PROSITE" id="PS51733"/>
    </source>
</evidence>
<dbReference type="PROSITE" id="PS51733">
    <property type="entry name" value="BPL_LPL_CATALYTIC"/>
    <property type="match status" value="1"/>
</dbReference>
<protein>
    <submittedName>
        <fullName evidence="2">Putative lipoate-protein ligase A</fullName>
    </submittedName>
</protein>
<dbReference type="Proteomes" id="UP000797356">
    <property type="component" value="Chromosome 3"/>
</dbReference>
<evidence type="ECO:0000313" key="2">
    <source>
        <dbReference type="EMBL" id="KAG1334452.1"/>
    </source>
</evidence>
<dbReference type="Pfam" id="PF21948">
    <property type="entry name" value="LplA-B_cat"/>
    <property type="match status" value="1"/>
</dbReference>
<dbReference type="GO" id="GO:0016874">
    <property type="term" value="F:ligase activity"/>
    <property type="evidence" value="ECO:0007669"/>
    <property type="project" value="UniProtKB-KW"/>
</dbReference>
<organism evidence="2 3">
    <name type="scientific">Cocos nucifera</name>
    <name type="common">Coconut palm</name>
    <dbReference type="NCBI Taxonomy" id="13894"/>
    <lineage>
        <taxon>Eukaryota</taxon>
        <taxon>Viridiplantae</taxon>
        <taxon>Streptophyta</taxon>
        <taxon>Embryophyta</taxon>
        <taxon>Tracheophyta</taxon>
        <taxon>Spermatophyta</taxon>
        <taxon>Magnoliopsida</taxon>
        <taxon>Liliopsida</taxon>
        <taxon>Arecaceae</taxon>
        <taxon>Arecoideae</taxon>
        <taxon>Cocoseae</taxon>
        <taxon>Attaleinae</taxon>
        <taxon>Cocos</taxon>
    </lineage>
</organism>
<dbReference type="EMBL" id="CM017874">
    <property type="protein sequence ID" value="KAG1334452.1"/>
    <property type="molecule type" value="Genomic_DNA"/>
</dbReference>
<reference evidence="2" key="1">
    <citation type="journal article" date="2017" name="Gigascience">
        <title>The genome draft of coconut (Cocos nucifera).</title>
        <authorList>
            <person name="Xiao Y."/>
            <person name="Xu P."/>
            <person name="Fan H."/>
            <person name="Baudouin L."/>
            <person name="Xia W."/>
            <person name="Bocs S."/>
            <person name="Xu J."/>
            <person name="Li Q."/>
            <person name="Guo A."/>
            <person name="Zhou L."/>
            <person name="Li J."/>
            <person name="Wu Y."/>
            <person name="Ma Z."/>
            <person name="Armero A."/>
            <person name="Issali A.E."/>
            <person name="Liu N."/>
            <person name="Peng M."/>
            <person name="Yang Y."/>
        </authorList>
    </citation>
    <scope>NUCLEOTIDE SEQUENCE</scope>
    <source>
        <tissue evidence="2">Spear leaf of Hainan Tall coconut</tissue>
    </source>
</reference>
<dbReference type="PANTHER" id="PTHR43506:SF1">
    <property type="entry name" value="BPL_LPL CATALYTIC DOMAIN-CONTAINING PROTEIN"/>
    <property type="match status" value="1"/>
</dbReference>
<dbReference type="SUPFAM" id="SSF55681">
    <property type="entry name" value="Class II aaRS and biotin synthetases"/>
    <property type="match status" value="1"/>
</dbReference>
<dbReference type="FunFam" id="3.30.930.10:FF:000077">
    <property type="entry name" value="Putative lipoate-protein ligase A"/>
    <property type="match status" value="1"/>
</dbReference>
<name>A0A8K0MY50_COCNU</name>
<comment type="caution">
    <text evidence="2">The sequence shown here is derived from an EMBL/GenBank/DDBJ whole genome shotgun (WGS) entry which is preliminary data.</text>
</comment>
<dbReference type="OrthoDB" id="201621at2759"/>
<accession>A0A8K0MY50</accession>
<dbReference type="InterPro" id="IPR004143">
    <property type="entry name" value="BPL_LPL_catalytic"/>
</dbReference>
<dbReference type="InterPro" id="IPR053264">
    <property type="entry name" value="Lipoate-ligase_2_inactive"/>
</dbReference>
<dbReference type="AlphaFoldDB" id="A0A8K0MY50"/>
<reference evidence="2" key="2">
    <citation type="submission" date="2019-07" db="EMBL/GenBank/DDBJ databases">
        <authorList>
            <person name="Yang Y."/>
            <person name="Bocs S."/>
            <person name="Baudouin L."/>
        </authorList>
    </citation>
    <scope>NUCLEOTIDE SEQUENCE</scope>
    <source>
        <tissue evidence="2">Spear leaf of Hainan Tall coconut</tissue>
    </source>
</reference>
<sequence>MILHRVRDGLPLMNLVKLRAVPILQQLHLEERLLRSSSDNWCIINDGTNRPNIVMGISGRPSELIDLKSVLSDHVPVIRRFSGGGTVIVDDGTIFVTFICNKDAIPGLQPYPHPIMSWTGQLYGDVLHGFGGFHLQENDYAFGTQKFGGNAQSITKNRWVHHTSFLWDYDINNMEYLKLPSRAPKYRSARPHVEFLCRMKEYVPSRSTFIERTLAALGNHFSVKSIQQDRVIDPSGTLHSGSKLLTRQELEEAYSSQCEKLRMATTPV</sequence>
<evidence type="ECO:0000313" key="3">
    <source>
        <dbReference type="Proteomes" id="UP000797356"/>
    </source>
</evidence>
<proteinExistence type="predicted"/>
<feature type="domain" description="BPL/LPL catalytic" evidence="1">
    <location>
        <begin position="38"/>
        <end position="225"/>
    </location>
</feature>
<dbReference type="PANTHER" id="PTHR43506">
    <property type="entry name" value="BIOTIN/LIPOATE A/B PROTEIN LIGASE FAMILY"/>
    <property type="match status" value="1"/>
</dbReference>
<keyword evidence="3" id="KW-1185">Reference proteome</keyword>
<dbReference type="InterPro" id="IPR045864">
    <property type="entry name" value="aa-tRNA-synth_II/BPL/LPL"/>
</dbReference>
<gene>
    <name evidence="2" type="ORF">COCNU_03G005710</name>
</gene>
<dbReference type="CDD" id="cd16443">
    <property type="entry name" value="LplA"/>
    <property type="match status" value="1"/>
</dbReference>
<dbReference type="Gene3D" id="3.30.930.10">
    <property type="entry name" value="Bira Bifunctional Protein, Domain 2"/>
    <property type="match status" value="1"/>
</dbReference>
<keyword evidence="2" id="KW-0436">Ligase</keyword>